<reference evidence="1" key="1">
    <citation type="journal article" date="2020" name="Nature">
        <title>Giant virus diversity and host interactions through global metagenomics.</title>
        <authorList>
            <person name="Schulz F."/>
            <person name="Roux S."/>
            <person name="Paez-Espino D."/>
            <person name="Jungbluth S."/>
            <person name="Walsh D.A."/>
            <person name="Denef V.J."/>
            <person name="McMahon K.D."/>
            <person name="Konstantinidis K.T."/>
            <person name="Eloe-Fadrosh E.A."/>
            <person name="Kyrpides N.C."/>
            <person name="Woyke T."/>
        </authorList>
    </citation>
    <scope>NUCLEOTIDE SEQUENCE</scope>
    <source>
        <strain evidence="1">GVMAG-M-3300027734-16</strain>
    </source>
</reference>
<evidence type="ECO:0000313" key="1">
    <source>
        <dbReference type="EMBL" id="QHU05218.1"/>
    </source>
</evidence>
<protein>
    <recommendedName>
        <fullName evidence="2">Methyltransferase</fullName>
    </recommendedName>
</protein>
<dbReference type="EMBL" id="MN740410">
    <property type="protein sequence ID" value="QHU05218.1"/>
    <property type="molecule type" value="Genomic_DNA"/>
</dbReference>
<dbReference type="Gene3D" id="3.40.50.150">
    <property type="entry name" value="Vaccinia Virus protein VP39"/>
    <property type="match status" value="1"/>
</dbReference>
<dbReference type="InterPro" id="IPR029063">
    <property type="entry name" value="SAM-dependent_MTases_sf"/>
</dbReference>
<dbReference type="AlphaFoldDB" id="A0A6C0JMX3"/>
<accession>A0A6C0JMX3</accession>
<organism evidence="1">
    <name type="scientific">viral metagenome</name>
    <dbReference type="NCBI Taxonomy" id="1070528"/>
    <lineage>
        <taxon>unclassified sequences</taxon>
        <taxon>metagenomes</taxon>
        <taxon>organismal metagenomes</taxon>
    </lineage>
</organism>
<proteinExistence type="predicted"/>
<sequence>MSEFVVAVVKQEFESHSSRMKMYLDDLAQIVNESGDALEGNAFYYHTTLKLFPALYNKQVNLFWCGKQATTKICEIGLNAGHSSMLMLLGRDSSPLDYTIFDIGEHRYTRPSLTYLERKFQHIKFEYIEGDSTVTMPNWIKNNQSCLESYDVVHVDGGHSEHCISNDIKNANLLVKKGGLIIIDDTHLHHINAWAHNFVSSGNYRFVYLLPSHGYTHSAIQKI</sequence>
<dbReference type="SUPFAM" id="SSF53335">
    <property type="entry name" value="S-adenosyl-L-methionine-dependent methyltransferases"/>
    <property type="match status" value="1"/>
</dbReference>
<name>A0A6C0JMX3_9ZZZZ</name>
<evidence type="ECO:0008006" key="2">
    <source>
        <dbReference type="Google" id="ProtNLM"/>
    </source>
</evidence>
<dbReference type="Pfam" id="PF13578">
    <property type="entry name" value="Methyltransf_24"/>
    <property type="match status" value="1"/>
</dbReference>